<accession>A0A1M5PAB3</accession>
<evidence type="ECO:0000259" key="3">
    <source>
        <dbReference type="Pfam" id="PF24422"/>
    </source>
</evidence>
<dbReference type="RefSeq" id="WP_073308101.1">
    <property type="nucleotide sequence ID" value="NZ_FQWV01000003.1"/>
</dbReference>
<dbReference type="Pfam" id="PF24422">
    <property type="entry name" value="DUF7552"/>
    <property type="match status" value="1"/>
</dbReference>
<evidence type="ECO:0000313" key="5">
    <source>
        <dbReference type="Proteomes" id="UP000184357"/>
    </source>
</evidence>
<feature type="compositionally biased region" description="Low complexity" evidence="1">
    <location>
        <begin position="97"/>
        <end position="111"/>
    </location>
</feature>
<evidence type="ECO:0000256" key="1">
    <source>
        <dbReference type="SAM" id="MobiDB-lite"/>
    </source>
</evidence>
<feature type="domain" description="DUF7551" evidence="2">
    <location>
        <begin position="116"/>
        <end position="303"/>
    </location>
</feature>
<protein>
    <submittedName>
        <fullName evidence="4">Uncharacterized protein</fullName>
    </submittedName>
</protein>
<dbReference type="InterPro" id="IPR055973">
    <property type="entry name" value="DUF7551"/>
</dbReference>
<reference evidence="4 5" key="1">
    <citation type="submission" date="2016-11" db="EMBL/GenBank/DDBJ databases">
        <authorList>
            <person name="Jaros S."/>
            <person name="Januszkiewicz K."/>
            <person name="Wedrychowicz H."/>
        </authorList>
    </citation>
    <scope>NUCLEOTIDE SEQUENCE [LARGE SCALE GENOMIC DNA]</scope>
    <source>
        <strain evidence="4 5">DSM 9297</strain>
    </source>
</reference>
<feature type="domain" description="DUF7552" evidence="3">
    <location>
        <begin position="5"/>
        <end position="78"/>
    </location>
</feature>
<evidence type="ECO:0000313" key="4">
    <source>
        <dbReference type="EMBL" id="SHG98389.1"/>
    </source>
</evidence>
<keyword evidence="5" id="KW-1185">Reference proteome</keyword>
<dbReference type="OrthoDB" id="342580at2157"/>
<dbReference type="Pfam" id="PF24420">
    <property type="entry name" value="DUF7551"/>
    <property type="match status" value="1"/>
</dbReference>
<name>A0A1M5PAB3_9EURY</name>
<sequence>MIGTTLVDLRRHIESLADPSGAYRVCCGRTGERPVPVDGLAFESRETARAAIRCAAQYRAALRRYDPQVPVCDLIAVDCPGVSTPTRRALAVESPHADPASAPDPAGGRPSAGSAIDFCHSVAGAVFEAIADSPHAVLQDAIMDEYFDAAESVKEPDELCLQLLRSIAVELAERLNGEETLRVLCSAGERMSVERAPGRGDPVESILGRLRSVGMLRSYSVSAPTVDIDESARRWHVELDGYALADDADGRLITLPVVIALFGRASVRAVAITDAVRTASGSWRLTLETNPECESLGLTSVETER</sequence>
<organism evidence="4 5">
    <name type="scientific">Halobaculum gomorrense</name>
    <dbReference type="NCBI Taxonomy" id="43928"/>
    <lineage>
        <taxon>Archaea</taxon>
        <taxon>Methanobacteriati</taxon>
        <taxon>Methanobacteriota</taxon>
        <taxon>Stenosarchaea group</taxon>
        <taxon>Halobacteria</taxon>
        <taxon>Halobacteriales</taxon>
        <taxon>Haloferacaceae</taxon>
        <taxon>Halobaculum</taxon>
    </lineage>
</organism>
<dbReference type="STRING" id="43928.SAMN05443636_1508"/>
<gene>
    <name evidence="4" type="ORF">SAMN05443636_1508</name>
</gene>
<dbReference type="InterPro" id="IPR055974">
    <property type="entry name" value="DUF7552"/>
</dbReference>
<dbReference type="Proteomes" id="UP000184357">
    <property type="component" value="Unassembled WGS sequence"/>
</dbReference>
<dbReference type="EMBL" id="FQWV01000003">
    <property type="protein sequence ID" value="SHG98389.1"/>
    <property type="molecule type" value="Genomic_DNA"/>
</dbReference>
<evidence type="ECO:0000259" key="2">
    <source>
        <dbReference type="Pfam" id="PF24420"/>
    </source>
</evidence>
<feature type="region of interest" description="Disordered" evidence="1">
    <location>
        <begin position="88"/>
        <end position="111"/>
    </location>
</feature>
<dbReference type="AlphaFoldDB" id="A0A1M5PAB3"/>
<proteinExistence type="predicted"/>